<dbReference type="Pfam" id="PF13041">
    <property type="entry name" value="PPR_2"/>
    <property type="match status" value="1"/>
</dbReference>
<dbReference type="InterPro" id="IPR011990">
    <property type="entry name" value="TPR-like_helical_dom_sf"/>
</dbReference>
<dbReference type="PANTHER" id="PTHR47926">
    <property type="entry name" value="PENTATRICOPEPTIDE REPEAT-CONTAINING PROTEIN"/>
    <property type="match status" value="1"/>
</dbReference>
<comment type="caution">
    <text evidence="4">The sequence shown here is derived from an EMBL/GenBank/DDBJ whole genome shotgun (WGS) entry which is preliminary data.</text>
</comment>
<dbReference type="Gene3D" id="1.25.40.10">
    <property type="entry name" value="Tetratricopeptide repeat domain"/>
    <property type="match status" value="2"/>
</dbReference>
<dbReference type="PANTHER" id="PTHR47926:SF452">
    <property type="entry name" value="PENTATRICOPEPTIDE REPEAT-CONTAINING PROTEIN"/>
    <property type="match status" value="1"/>
</dbReference>
<dbReference type="FunFam" id="1.25.40.10:FF:000333">
    <property type="entry name" value="Pentatricopeptide repeat-containing protein"/>
    <property type="match status" value="1"/>
</dbReference>
<dbReference type="NCBIfam" id="TIGR00756">
    <property type="entry name" value="PPR"/>
    <property type="match status" value="2"/>
</dbReference>
<name>A0A834YU51_TETSI</name>
<dbReference type="GO" id="GO:0009451">
    <property type="term" value="P:RNA modification"/>
    <property type="evidence" value="ECO:0007669"/>
    <property type="project" value="InterPro"/>
</dbReference>
<keyword evidence="5" id="KW-1185">Reference proteome</keyword>
<evidence type="ECO:0000256" key="1">
    <source>
        <dbReference type="ARBA" id="ARBA00006643"/>
    </source>
</evidence>
<proteinExistence type="inferred from homology"/>
<comment type="similarity">
    <text evidence="1">Belongs to the PPR family. PCMP-H subfamily.</text>
</comment>
<accession>A0A834YU51</accession>
<feature type="repeat" description="PPR" evidence="3">
    <location>
        <begin position="39"/>
        <end position="69"/>
    </location>
</feature>
<protein>
    <recommendedName>
        <fullName evidence="6">Pentatricopeptide repeat-containing protein</fullName>
    </recommendedName>
</protein>
<gene>
    <name evidence="4" type="ORF">HHK36_020555</name>
</gene>
<evidence type="ECO:0008006" key="6">
    <source>
        <dbReference type="Google" id="ProtNLM"/>
    </source>
</evidence>
<evidence type="ECO:0000256" key="3">
    <source>
        <dbReference type="PROSITE-ProRule" id="PRU00708"/>
    </source>
</evidence>
<dbReference type="EMBL" id="JABCRI010000014">
    <property type="protein sequence ID" value="KAF8394347.1"/>
    <property type="molecule type" value="Genomic_DNA"/>
</dbReference>
<dbReference type="InterPro" id="IPR046960">
    <property type="entry name" value="PPR_At4g14850-like_plant"/>
</dbReference>
<reference evidence="4 5" key="1">
    <citation type="submission" date="2020-04" db="EMBL/GenBank/DDBJ databases">
        <title>Plant Genome Project.</title>
        <authorList>
            <person name="Zhang R.-G."/>
        </authorList>
    </citation>
    <scope>NUCLEOTIDE SEQUENCE [LARGE SCALE GENOMIC DNA]</scope>
    <source>
        <strain evidence="4">YNK0</strain>
        <tissue evidence="4">Leaf</tissue>
    </source>
</reference>
<dbReference type="InterPro" id="IPR002885">
    <property type="entry name" value="PPR_rpt"/>
</dbReference>
<dbReference type="GO" id="GO:0003723">
    <property type="term" value="F:RNA binding"/>
    <property type="evidence" value="ECO:0007669"/>
    <property type="project" value="InterPro"/>
</dbReference>
<evidence type="ECO:0000313" key="4">
    <source>
        <dbReference type="EMBL" id="KAF8394347.1"/>
    </source>
</evidence>
<organism evidence="4 5">
    <name type="scientific">Tetracentron sinense</name>
    <name type="common">Spur-leaf</name>
    <dbReference type="NCBI Taxonomy" id="13715"/>
    <lineage>
        <taxon>Eukaryota</taxon>
        <taxon>Viridiplantae</taxon>
        <taxon>Streptophyta</taxon>
        <taxon>Embryophyta</taxon>
        <taxon>Tracheophyta</taxon>
        <taxon>Spermatophyta</taxon>
        <taxon>Magnoliopsida</taxon>
        <taxon>Trochodendrales</taxon>
        <taxon>Trochodendraceae</taxon>
        <taxon>Tetracentron</taxon>
    </lineage>
</organism>
<sequence>MCRGGVGDFLIVFVESNVYVMSSLMHMYKEFDGFMGLKNVVPWTTMVGAYAKIGSMNEARRLFDEIPERNVVSWTSLVTGYARIGRDEEAVGFFKKMVRANIKPDIVVMVPVLFACAQLGDLDLGKWIHQFVNRELGRTRILDVALALIDMYEKCGDVDAVRPFPPESRVFDSKDQKIPVAWNAIIDGNGKLGNRMPKKDVLAWTAIITGLAIHGDGKSSLDHFYVMLEEKIRPNEVTSIGVLSACSQSGLVEEGYLHFKR</sequence>
<dbReference type="PROSITE" id="PS51375">
    <property type="entry name" value="PPR"/>
    <property type="match status" value="2"/>
</dbReference>
<evidence type="ECO:0000313" key="5">
    <source>
        <dbReference type="Proteomes" id="UP000655225"/>
    </source>
</evidence>
<dbReference type="Pfam" id="PF01535">
    <property type="entry name" value="PPR"/>
    <property type="match status" value="1"/>
</dbReference>
<dbReference type="Proteomes" id="UP000655225">
    <property type="component" value="Unassembled WGS sequence"/>
</dbReference>
<feature type="repeat" description="PPR" evidence="3">
    <location>
        <begin position="70"/>
        <end position="104"/>
    </location>
</feature>
<evidence type="ECO:0000256" key="2">
    <source>
        <dbReference type="ARBA" id="ARBA00022737"/>
    </source>
</evidence>
<keyword evidence="2" id="KW-0677">Repeat</keyword>
<dbReference type="AlphaFoldDB" id="A0A834YU51"/>
<dbReference type="OrthoDB" id="9990610at2759"/>